<reference evidence="1 2" key="1">
    <citation type="submission" date="2024-06" db="EMBL/GenBank/DDBJ databases">
        <title>Pontibacter populi HYL7-15.</title>
        <authorList>
            <person name="Kim M.K."/>
        </authorList>
    </citation>
    <scope>NUCLEOTIDE SEQUENCE [LARGE SCALE GENOMIC DNA]</scope>
    <source>
        <strain evidence="1 2">HYL7-15</strain>
    </source>
</reference>
<evidence type="ECO:0000313" key="2">
    <source>
        <dbReference type="Proteomes" id="UP001476807"/>
    </source>
</evidence>
<organism evidence="1 2">
    <name type="scientific">Pontibacter populi</name>
    <dbReference type="NCBI Taxonomy" id="890055"/>
    <lineage>
        <taxon>Bacteria</taxon>
        <taxon>Pseudomonadati</taxon>
        <taxon>Bacteroidota</taxon>
        <taxon>Cytophagia</taxon>
        <taxon>Cytophagales</taxon>
        <taxon>Hymenobacteraceae</taxon>
        <taxon>Pontibacter</taxon>
    </lineage>
</organism>
<accession>A0ABV1RPF0</accession>
<protein>
    <submittedName>
        <fullName evidence="1">Uncharacterized protein</fullName>
    </submittedName>
</protein>
<gene>
    <name evidence="1" type="ORF">ABS362_00660</name>
</gene>
<comment type="caution">
    <text evidence="1">The sequence shown here is derived from an EMBL/GenBank/DDBJ whole genome shotgun (WGS) entry which is preliminary data.</text>
</comment>
<evidence type="ECO:0000313" key="1">
    <source>
        <dbReference type="EMBL" id="MER2996032.1"/>
    </source>
</evidence>
<keyword evidence="2" id="KW-1185">Reference proteome</keyword>
<dbReference type="RefSeq" id="WP_350410105.1">
    <property type="nucleotide sequence ID" value="NZ_JBEOKT010000001.1"/>
</dbReference>
<proteinExistence type="predicted"/>
<dbReference type="Proteomes" id="UP001476807">
    <property type="component" value="Unassembled WGS sequence"/>
</dbReference>
<name>A0ABV1RPF0_9BACT</name>
<sequence>MTESRTLHKSAEAIFQSVLKLAENRFELIRKDNEIGLQLLSQFSGLDNYERLYVHQVTEFKCASASFIILLLEKHLTIIKQTANKTRYQEQVEEVEPVLIFSLPEDIGNVVIQKETLGDKIADLFTKADTDFEEYPVFSKNYLVVGDKPDLVKQHLPVGLMRSLEKFEDLTVEINGRLGLVRAEKNLTEDLLLQLITIGNQLLK</sequence>
<dbReference type="EMBL" id="JBEOKT010000001">
    <property type="protein sequence ID" value="MER2996032.1"/>
    <property type="molecule type" value="Genomic_DNA"/>
</dbReference>